<dbReference type="GO" id="GO:0005198">
    <property type="term" value="F:structural molecule activity"/>
    <property type="evidence" value="ECO:0007669"/>
    <property type="project" value="InterPro"/>
</dbReference>
<dbReference type="KEGG" id="moz:MoryE10_13180"/>
<proteinExistence type="predicted"/>
<dbReference type="NCBIfam" id="TIGR02241">
    <property type="entry name" value="conserved hypothetical phage tail region protein"/>
    <property type="match status" value="1"/>
</dbReference>
<evidence type="ECO:0008006" key="3">
    <source>
        <dbReference type="Google" id="ProtNLM"/>
    </source>
</evidence>
<dbReference type="PANTHER" id="PTHR38009:SF1">
    <property type="entry name" value="CONSERVED HYPOTHETICAL PHAGE TAIL PROTEIN"/>
    <property type="match status" value="1"/>
</dbReference>
<dbReference type="Proteomes" id="UP000824988">
    <property type="component" value="Chromosome"/>
</dbReference>
<dbReference type="RefSeq" id="WP_054773825.1">
    <property type="nucleotide sequence ID" value="NZ_AP019782.1"/>
</dbReference>
<accession>A0A8D4VP89</accession>
<evidence type="ECO:0000313" key="1">
    <source>
        <dbReference type="EMBL" id="BBL70712.1"/>
    </source>
</evidence>
<name>A0A8D4VP89_9GAMM</name>
<keyword evidence="2" id="KW-1185">Reference proteome</keyword>
<protein>
    <recommendedName>
        <fullName evidence="3">Phage tail protein</fullName>
    </recommendedName>
</protein>
<dbReference type="InterPro" id="IPR010667">
    <property type="entry name" value="Phage_T4_Gp19"/>
</dbReference>
<evidence type="ECO:0000313" key="2">
    <source>
        <dbReference type="Proteomes" id="UP000824988"/>
    </source>
</evidence>
<gene>
    <name evidence="1" type="ORF">MoryE10_13180</name>
</gene>
<dbReference type="PANTHER" id="PTHR38009">
    <property type="entry name" value="CONSERVED HYPOTHETICAL PHAGE TAIL PROTEIN"/>
    <property type="match status" value="1"/>
</dbReference>
<dbReference type="Pfam" id="PF06841">
    <property type="entry name" value="Phage_T4_gp19"/>
    <property type="match status" value="1"/>
</dbReference>
<dbReference type="EMBL" id="AP019782">
    <property type="protein sequence ID" value="BBL70712.1"/>
    <property type="molecule type" value="Genomic_DNA"/>
</dbReference>
<reference evidence="1" key="1">
    <citation type="submission" date="2019-06" db="EMBL/GenBank/DDBJ databases">
        <title>Complete genome sequence of Methylogaea oryzae strain JCM16910.</title>
        <authorList>
            <person name="Asakawa S."/>
        </authorList>
    </citation>
    <scope>NUCLEOTIDE SEQUENCE</scope>
    <source>
        <strain evidence="1">E10</strain>
    </source>
</reference>
<sequence length="160" mass="17496">MPLSKEAIKSSYPLPVYNYRVTVLDDGEPSVIAFSEVSGLTVEDQPVVYRHGFSFAMGINIIPGMRQPIRLTLKKGLIRNGSYLQEWLDRSHSSPAASSSKRDIVIDLCDESGLPAIRWNVKQALPVKLEAPTLAANSNDVAIASLELIAADLTVDFQPT</sequence>
<organism evidence="1 2">
    <name type="scientific">Methylogaea oryzae</name>
    <dbReference type="NCBI Taxonomy" id="1295382"/>
    <lineage>
        <taxon>Bacteria</taxon>
        <taxon>Pseudomonadati</taxon>
        <taxon>Pseudomonadota</taxon>
        <taxon>Gammaproteobacteria</taxon>
        <taxon>Methylococcales</taxon>
        <taxon>Methylococcaceae</taxon>
        <taxon>Methylogaea</taxon>
    </lineage>
</organism>
<dbReference type="InterPro" id="IPR011747">
    <property type="entry name" value="CHP02241"/>
</dbReference>
<dbReference type="AlphaFoldDB" id="A0A8D4VP89"/>